<dbReference type="InterPro" id="IPR039461">
    <property type="entry name" value="Peptidase_M49"/>
</dbReference>
<evidence type="ECO:0000256" key="1">
    <source>
        <dbReference type="ARBA" id="ARBA00022723"/>
    </source>
</evidence>
<evidence type="ECO:0000256" key="2">
    <source>
        <dbReference type="ARBA" id="ARBA00022801"/>
    </source>
</evidence>
<protein>
    <recommendedName>
        <fullName evidence="5">Dipeptidyl peptidase III</fullName>
    </recommendedName>
</protein>
<accession>A0A4T0BTJ9</accession>
<dbReference type="Pfam" id="PF03571">
    <property type="entry name" value="Peptidase_M49"/>
    <property type="match status" value="1"/>
</dbReference>
<dbReference type="Gene3D" id="3.30.540.30">
    <property type="match status" value="3"/>
</dbReference>
<gene>
    <name evidence="3" type="ORF">D6C78_04205</name>
</gene>
<dbReference type="EMBL" id="QZBZ01000068">
    <property type="protein sequence ID" value="TIA38176.1"/>
    <property type="molecule type" value="Genomic_DNA"/>
</dbReference>
<dbReference type="PANTHER" id="PTHR23422">
    <property type="entry name" value="DIPEPTIDYL PEPTIDASE III-RELATED"/>
    <property type="match status" value="1"/>
</dbReference>
<evidence type="ECO:0000313" key="3">
    <source>
        <dbReference type="EMBL" id="TIA38176.1"/>
    </source>
</evidence>
<reference evidence="3 4" key="1">
    <citation type="submission" date="2018-10" db="EMBL/GenBank/DDBJ databases">
        <title>Fifty Aureobasidium pullulans genomes reveal a recombining polyextremotolerant generalist.</title>
        <authorList>
            <person name="Gostincar C."/>
            <person name="Turk M."/>
            <person name="Zajc J."/>
            <person name="Gunde-Cimerman N."/>
        </authorList>
    </citation>
    <scope>NUCLEOTIDE SEQUENCE [LARGE SCALE GENOMIC DNA]</scope>
    <source>
        <strain evidence="3 4">EXF-1645</strain>
    </source>
</reference>
<evidence type="ECO:0000313" key="4">
    <source>
        <dbReference type="Proteomes" id="UP000308724"/>
    </source>
</evidence>
<sequence>MVVAGGSLTQRLEIREVFEHLSDQEKLYAHHLSRAAWYGTRVILRQVSPEAEDIFNLILELHQSCSGAWEALIDSCDISKSDLEDFLEYAALFLANIGNYYSEGDQKFTPALTEPTLRKLGKASTRSQALLENVAAAMVSTRPASLGFPGSNAQSNYYPGPEILSQQEIFEVTKAMESRSIEPENTRILKYVQDGHNVFEVLQGSTETGSTEFPSQINGEEVMIRVQKGDYAEVLKNVCESLSAASNYAATESQRATIYDYITSFQTGSLDAYRESQKKWVKEKEPVIENIFGFVEQYHDPQGVRAEFQGLVAIADPDETAIFKRFVQEAPTFLRMLPWALGTTENNGKGPFEKTSFEAPEFTSIHSMFTKLCTTNIAANRFSLDLLLHNHLRRHQSPKCNYHSRRHIPLVADIFHKYNDIRETVGFKNVIIANRMRANVEGMSAGSLVSESDAESFGRCRHRVRSVSTAVHELLGHGAGKLLTEYSQGGANFDTKKPPVDPTTGNAITTWYRPGQTWTTVFEGLATSIEECRACLVAAYFMDVPELTKMFGYADTSEVTAKELLYNTYILLAVEGVEALQHYSIENKFKDPIVLMTSSRPGVKPIAVYEFFGILKQLLREGNGCISIKYDSQKPAVTVEIDRSKIIPFGKEALGAMLLKIHVYRCTANVEACKPYYEDLTAVEADHEKWRAVIVGRPEPRRKFVQSNTILQHGKVSLQEYEATNVGMIQSWAERGV</sequence>
<dbReference type="GO" id="GO:0046872">
    <property type="term" value="F:metal ion binding"/>
    <property type="evidence" value="ECO:0007669"/>
    <property type="project" value="UniProtKB-KW"/>
</dbReference>
<dbReference type="GO" id="GO:0008239">
    <property type="term" value="F:dipeptidyl-peptidase activity"/>
    <property type="evidence" value="ECO:0007669"/>
    <property type="project" value="TreeGrafter"/>
</dbReference>
<organism evidence="3 4">
    <name type="scientific">Aureobasidium pullulans</name>
    <name type="common">Black yeast</name>
    <name type="synonym">Pullularia pullulans</name>
    <dbReference type="NCBI Taxonomy" id="5580"/>
    <lineage>
        <taxon>Eukaryota</taxon>
        <taxon>Fungi</taxon>
        <taxon>Dikarya</taxon>
        <taxon>Ascomycota</taxon>
        <taxon>Pezizomycotina</taxon>
        <taxon>Dothideomycetes</taxon>
        <taxon>Dothideomycetidae</taxon>
        <taxon>Dothideales</taxon>
        <taxon>Saccotheciaceae</taxon>
        <taxon>Aureobasidium</taxon>
    </lineage>
</organism>
<keyword evidence="1" id="KW-0479">Metal-binding</keyword>
<dbReference type="Proteomes" id="UP000308724">
    <property type="component" value="Unassembled WGS sequence"/>
</dbReference>
<dbReference type="GO" id="GO:0005737">
    <property type="term" value="C:cytoplasm"/>
    <property type="evidence" value="ECO:0007669"/>
    <property type="project" value="TreeGrafter"/>
</dbReference>
<keyword evidence="2" id="KW-0378">Hydrolase</keyword>
<name>A0A4T0BTJ9_AURPU</name>
<dbReference type="PANTHER" id="PTHR23422:SF11">
    <property type="entry name" value="DIPEPTIDYL PEPTIDASE 3"/>
    <property type="match status" value="1"/>
</dbReference>
<dbReference type="AlphaFoldDB" id="A0A4T0BTJ9"/>
<proteinExistence type="predicted"/>
<comment type="caution">
    <text evidence="3">The sequence shown here is derived from an EMBL/GenBank/DDBJ whole genome shotgun (WGS) entry which is preliminary data.</text>
</comment>
<evidence type="ECO:0008006" key="5">
    <source>
        <dbReference type="Google" id="ProtNLM"/>
    </source>
</evidence>